<dbReference type="OrthoDB" id="414272at2759"/>
<feature type="region of interest" description="Disordered" evidence="1">
    <location>
        <begin position="38"/>
        <end position="125"/>
    </location>
</feature>
<gene>
    <name evidence="2" type="ORF">SNAT2548_LOCUS19399</name>
</gene>
<comment type="caution">
    <text evidence="2">The sequence shown here is derived from an EMBL/GenBank/DDBJ whole genome shotgun (WGS) entry which is preliminary data.</text>
</comment>
<feature type="region of interest" description="Disordered" evidence="1">
    <location>
        <begin position="1"/>
        <end position="21"/>
    </location>
</feature>
<dbReference type="EMBL" id="CAJNDS010002177">
    <property type="protein sequence ID" value="CAE7360871.1"/>
    <property type="molecule type" value="Genomic_DNA"/>
</dbReference>
<keyword evidence="3" id="KW-1185">Reference proteome</keyword>
<feature type="compositionally biased region" description="Low complexity" evidence="1">
    <location>
        <begin position="70"/>
        <end position="85"/>
    </location>
</feature>
<evidence type="ECO:0000313" key="2">
    <source>
        <dbReference type="EMBL" id="CAE7360871.1"/>
    </source>
</evidence>
<protein>
    <submittedName>
        <fullName evidence="2">Uncharacterized protein</fullName>
    </submittedName>
</protein>
<evidence type="ECO:0000313" key="3">
    <source>
        <dbReference type="Proteomes" id="UP000604046"/>
    </source>
</evidence>
<evidence type="ECO:0000256" key="1">
    <source>
        <dbReference type="SAM" id="MobiDB-lite"/>
    </source>
</evidence>
<feature type="region of interest" description="Disordered" evidence="1">
    <location>
        <begin position="152"/>
        <end position="175"/>
    </location>
</feature>
<feature type="compositionally biased region" description="Low complexity" evidence="1">
    <location>
        <begin position="95"/>
        <end position="115"/>
    </location>
</feature>
<accession>A0A812PS44</accession>
<proteinExistence type="predicted"/>
<name>A0A812PS44_9DINO</name>
<dbReference type="AlphaFoldDB" id="A0A812PS44"/>
<sequence length="198" mass="21553">MRKALRAEPLHGPASHAQARRSEAGACMNLFEGFGSSEGVEASAKLQRMRQRLADLEGSEDPPTPPAPAPAARRPSPARRASPARITYTLEPVTSEAAAQEASPSAQPPQGAQSSTFQEEPEVTMLPEDCEETLVPEGFVVQEAVMQDRRAAGTRFSPRLSEAAPRMPPALPTPIQRQRLHVYGFQSRLKQVKFEDES</sequence>
<organism evidence="2 3">
    <name type="scientific">Symbiodinium natans</name>
    <dbReference type="NCBI Taxonomy" id="878477"/>
    <lineage>
        <taxon>Eukaryota</taxon>
        <taxon>Sar</taxon>
        <taxon>Alveolata</taxon>
        <taxon>Dinophyceae</taxon>
        <taxon>Suessiales</taxon>
        <taxon>Symbiodiniaceae</taxon>
        <taxon>Symbiodinium</taxon>
    </lineage>
</organism>
<dbReference type="Proteomes" id="UP000604046">
    <property type="component" value="Unassembled WGS sequence"/>
</dbReference>
<reference evidence="2" key="1">
    <citation type="submission" date="2021-02" db="EMBL/GenBank/DDBJ databases">
        <authorList>
            <person name="Dougan E. K."/>
            <person name="Rhodes N."/>
            <person name="Thang M."/>
            <person name="Chan C."/>
        </authorList>
    </citation>
    <scope>NUCLEOTIDE SEQUENCE</scope>
</reference>